<protein>
    <recommendedName>
        <fullName evidence="3">Outer membrane protein beta-barrel domain-containing protein</fullName>
    </recommendedName>
</protein>
<reference evidence="1" key="2">
    <citation type="journal article" date="2021" name="PeerJ">
        <title>Extensive microbial diversity within the chicken gut microbiome revealed by metagenomics and culture.</title>
        <authorList>
            <person name="Gilroy R."/>
            <person name="Ravi A."/>
            <person name="Getino M."/>
            <person name="Pursley I."/>
            <person name="Horton D.L."/>
            <person name="Alikhan N.F."/>
            <person name="Baker D."/>
            <person name="Gharbi K."/>
            <person name="Hall N."/>
            <person name="Watson M."/>
            <person name="Adriaenssens E.M."/>
            <person name="Foster-Nyarko E."/>
            <person name="Jarju S."/>
            <person name="Secka A."/>
            <person name="Antonio M."/>
            <person name="Oren A."/>
            <person name="Chaudhuri R.R."/>
            <person name="La Ragione R."/>
            <person name="Hildebrand F."/>
            <person name="Pallen M.J."/>
        </authorList>
    </citation>
    <scope>NUCLEOTIDE SEQUENCE</scope>
    <source>
        <strain evidence="1">11167</strain>
    </source>
</reference>
<evidence type="ECO:0000313" key="1">
    <source>
        <dbReference type="EMBL" id="MBO8443605.1"/>
    </source>
</evidence>
<comment type="caution">
    <text evidence="1">The sequence shown here is derived from an EMBL/GenBank/DDBJ whole genome shotgun (WGS) entry which is preliminary data.</text>
</comment>
<dbReference type="EMBL" id="JADIMU010000050">
    <property type="protein sequence ID" value="MBO8443605.1"/>
    <property type="molecule type" value="Genomic_DNA"/>
</dbReference>
<proteinExistence type="predicted"/>
<sequence length="203" mass="21844">MRKTATTILVLIICMASVFADGWIGLGSGVDFGWIFEDDNNPSSSTMNIPVSVMGAYYFNDTIGLAFDAGMGIPMLEKEGEAPYEEVRNKDYSFVSSIAFMLKGDLSDTLLVEGGLGLGFECLLDRMESLSAFSYMLSAQGRIGIGVILGEHFTLRLGAMADLPFLGSATFLPEESEGLFGSINQFKLFGAGVHAYLGLGYAY</sequence>
<reference evidence="1" key="1">
    <citation type="submission" date="2020-10" db="EMBL/GenBank/DDBJ databases">
        <authorList>
            <person name="Gilroy R."/>
        </authorList>
    </citation>
    <scope>NUCLEOTIDE SEQUENCE</scope>
    <source>
        <strain evidence="1">11167</strain>
    </source>
</reference>
<gene>
    <name evidence="1" type="ORF">IAC42_07610</name>
</gene>
<dbReference type="Proteomes" id="UP000823633">
    <property type="component" value="Unassembled WGS sequence"/>
</dbReference>
<dbReference type="AlphaFoldDB" id="A0A9D9EB83"/>
<accession>A0A9D9EB83</accession>
<evidence type="ECO:0008006" key="3">
    <source>
        <dbReference type="Google" id="ProtNLM"/>
    </source>
</evidence>
<organism evidence="1 2">
    <name type="scientific">Candidatus Aphodenecus pullistercoris</name>
    <dbReference type="NCBI Taxonomy" id="2840669"/>
    <lineage>
        <taxon>Bacteria</taxon>
        <taxon>Pseudomonadati</taxon>
        <taxon>Spirochaetota</taxon>
        <taxon>Spirochaetia</taxon>
        <taxon>Spirochaetales</taxon>
        <taxon>Candidatus Aphodenecus</taxon>
    </lineage>
</organism>
<name>A0A9D9EB83_9SPIR</name>
<evidence type="ECO:0000313" key="2">
    <source>
        <dbReference type="Proteomes" id="UP000823633"/>
    </source>
</evidence>